<dbReference type="RefSeq" id="XP_001317196.1">
    <property type="nucleotide sequence ID" value="XM_001317161.1"/>
</dbReference>
<evidence type="ECO:0000259" key="2">
    <source>
        <dbReference type="Pfam" id="PF04840"/>
    </source>
</evidence>
<feature type="domain" description="Vps16 C-terminal" evidence="2">
    <location>
        <begin position="8"/>
        <end position="101"/>
    </location>
</feature>
<reference evidence="3" key="2">
    <citation type="journal article" date="2007" name="Science">
        <title>Draft genome sequence of the sexually transmitted pathogen Trichomonas vaginalis.</title>
        <authorList>
            <person name="Carlton J.M."/>
            <person name="Hirt R.P."/>
            <person name="Silva J.C."/>
            <person name="Delcher A.L."/>
            <person name="Schatz M."/>
            <person name="Zhao Q."/>
            <person name="Wortman J.R."/>
            <person name="Bidwell S.L."/>
            <person name="Alsmark U.C.M."/>
            <person name="Besteiro S."/>
            <person name="Sicheritz-Ponten T."/>
            <person name="Noel C.J."/>
            <person name="Dacks J.B."/>
            <person name="Foster P.G."/>
            <person name="Simillion C."/>
            <person name="Van de Peer Y."/>
            <person name="Miranda-Saavedra D."/>
            <person name="Barton G.J."/>
            <person name="Westrop G.D."/>
            <person name="Mueller S."/>
            <person name="Dessi D."/>
            <person name="Fiori P.L."/>
            <person name="Ren Q."/>
            <person name="Paulsen I."/>
            <person name="Zhang H."/>
            <person name="Bastida-Corcuera F.D."/>
            <person name="Simoes-Barbosa A."/>
            <person name="Brown M.T."/>
            <person name="Hayes R.D."/>
            <person name="Mukherjee M."/>
            <person name="Okumura C.Y."/>
            <person name="Schneider R."/>
            <person name="Smith A.J."/>
            <person name="Vanacova S."/>
            <person name="Villalvazo M."/>
            <person name="Haas B.J."/>
            <person name="Pertea M."/>
            <person name="Feldblyum T.V."/>
            <person name="Utterback T.R."/>
            <person name="Shu C.L."/>
            <person name="Osoegawa K."/>
            <person name="de Jong P.J."/>
            <person name="Hrdy I."/>
            <person name="Horvathova L."/>
            <person name="Zubacova Z."/>
            <person name="Dolezal P."/>
            <person name="Malik S.B."/>
            <person name="Logsdon J.M. Jr."/>
            <person name="Henze K."/>
            <person name="Gupta A."/>
            <person name="Wang C.C."/>
            <person name="Dunne R.L."/>
            <person name="Upcroft J.A."/>
            <person name="Upcroft P."/>
            <person name="White O."/>
            <person name="Salzberg S.L."/>
            <person name="Tang P."/>
            <person name="Chiu C.-H."/>
            <person name="Lee Y.-S."/>
            <person name="Embley T.M."/>
            <person name="Coombs G.H."/>
            <person name="Mottram J.C."/>
            <person name="Tachezy J."/>
            <person name="Fraser-Liggett C.M."/>
            <person name="Johnson P.J."/>
        </authorList>
    </citation>
    <scope>NUCLEOTIDE SEQUENCE [LARGE SCALE GENOMIC DNA]</scope>
    <source>
        <strain evidence="3">G3</strain>
    </source>
</reference>
<dbReference type="AlphaFoldDB" id="A2EQS7"/>
<feature type="region of interest" description="Disordered" evidence="1">
    <location>
        <begin position="246"/>
        <end position="278"/>
    </location>
</feature>
<dbReference type="PANTHER" id="PTHR12811">
    <property type="entry name" value="VACUOLAR PROTEIN SORTING VPS16"/>
    <property type="match status" value="1"/>
</dbReference>
<evidence type="ECO:0000256" key="1">
    <source>
        <dbReference type="SAM" id="MobiDB-lite"/>
    </source>
</evidence>
<dbReference type="VEuPathDB" id="TrichDB:TVAGG3_0243390"/>
<dbReference type="Pfam" id="PF04840">
    <property type="entry name" value="Vps16_C"/>
    <property type="match status" value="1"/>
</dbReference>
<protein>
    <recommendedName>
        <fullName evidence="2">Vps16 C-terminal domain-containing protein</fullName>
    </recommendedName>
</protein>
<dbReference type="KEGG" id="tva:4762833"/>
<sequence length="278" mass="31513">MTKTVDAIELATAAFEKGRESLAYQLLSRSPSKARGVPLLIDKKMWDEAISAAADSGDASLLIYTLNCAKENGANLALKNCLKKSEIARNEWSYYVPEEDKLEASKDTSRYVLQQIKVALKEGKRCPWGAKKYQTDIFKVLSQINGLKKEFRALKIANSGTKKEIKKMTPVQFYDHLTLFNCLNLIKRLETICKLKNTIDRRLNVGIASKSEIVLKSVKPEILGKNFDMYSSRIPADLMRFIIEPSTEPIPDPSANSKPIKNDDSDYYYEEEEEDQNK</sequence>
<dbReference type="InterPro" id="IPR006925">
    <property type="entry name" value="Vps16_C"/>
</dbReference>
<dbReference type="SMR" id="A2EQS7"/>
<dbReference type="VEuPathDB" id="TrichDB:TVAG_290430"/>
<evidence type="ECO:0000313" key="3">
    <source>
        <dbReference type="EMBL" id="EAY04973.1"/>
    </source>
</evidence>
<gene>
    <name evidence="3" type="ORF">TVAG_290430</name>
</gene>
<dbReference type="GO" id="GO:0005737">
    <property type="term" value="C:cytoplasm"/>
    <property type="evidence" value="ECO:0007669"/>
    <property type="project" value="InterPro"/>
</dbReference>
<dbReference type="GO" id="GO:0006886">
    <property type="term" value="P:intracellular protein transport"/>
    <property type="evidence" value="ECO:0007669"/>
    <property type="project" value="InterPro"/>
</dbReference>
<dbReference type="Proteomes" id="UP000001542">
    <property type="component" value="Unassembled WGS sequence"/>
</dbReference>
<proteinExistence type="predicted"/>
<accession>A2EQS7</accession>
<organism evidence="3 4">
    <name type="scientific">Trichomonas vaginalis (strain ATCC PRA-98 / G3)</name>
    <dbReference type="NCBI Taxonomy" id="412133"/>
    <lineage>
        <taxon>Eukaryota</taxon>
        <taxon>Metamonada</taxon>
        <taxon>Parabasalia</taxon>
        <taxon>Trichomonadida</taxon>
        <taxon>Trichomonadidae</taxon>
        <taxon>Trichomonas</taxon>
    </lineage>
</organism>
<evidence type="ECO:0000313" key="4">
    <source>
        <dbReference type="Proteomes" id="UP000001542"/>
    </source>
</evidence>
<keyword evidence="4" id="KW-1185">Reference proteome</keyword>
<dbReference type="InParanoid" id="A2EQS7"/>
<reference evidence="3" key="1">
    <citation type="submission" date="2006-10" db="EMBL/GenBank/DDBJ databases">
        <authorList>
            <person name="Amadeo P."/>
            <person name="Zhao Q."/>
            <person name="Wortman J."/>
            <person name="Fraser-Liggett C."/>
            <person name="Carlton J."/>
        </authorList>
    </citation>
    <scope>NUCLEOTIDE SEQUENCE</scope>
    <source>
        <strain evidence="3">G3</strain>
    </source>
</reference>
<feature type="compositionally biased region" description="Acidic residues" evidence="1">
    <location>
        <begin position="265"/>
        <end position="278"/>
    </location>
</feature>
<dbReference type="STRING" id="5722.A2EQS7"/>
<name>A2EQS7_TRIV3</name>
<dbReference type="EMBL" id="DS113460">
    <property type="protein sequence ID" value="EAY04973.1"/>
    <property type="molecule type" value="Genomic_DNA"/>
</dbReference>
<dbReference type="PANTHER" id="PTHR12811:SF0">
    <property type="entry name" value="VACUOLAR PROTEIN SORTING-ASSOCIATED PROTEIN 16 HOMOLOG"/>
    <property type="match status" value="1"/>
</dbReference>
<dbReference type="GO" id="GO:0007033">
    <property type="term" value="P:vacuole organization"/>
    <property type="evidence" value="ECO:0007669"/>
    <property type="project" value="InterPro"/>
</dbReference>
<dbReference type="InterPro" id="IPR016534">
    <property type="entry name" value="VPS16"/>
</dbReference>